<sequence>MGRSDWAGVLDGRPDVPMLPFCNSAIQQCCSSARVWRGQQAAYAVICLQVRRRGLAGAPCWTGAVTGGHGLLEDGRGGRTGRPWAGEEAAGVGLLRLTTLGLGAAITRGARLLRPGPGIVTLCGRCVDAVRATCFVAKRRANGEAGGGV</sequence>
<evidence type="ECO:0000313" key="2">
    <source>
        <dbReference type="Proteomes" id="UP000799757"/>
    </source>
</evidence>
<proteinExistence type="predicted"/>
<dbReference type="AlphaFoldDB" id="A0A6A6XVT4"/>
<organism evidence="1 2">
    <name type="scientific">Melanomma pulvis-pyrius CBS 109.77</name>
    <dbReference type="NCBI Taxonomy" id="1314802"/>
    <lineage>
        <taxon>Eukaryota</taxon>
        <taxon>Fungi</taxon>
        <taxon>Dikarya</taxon>
        <taxon>Ascomycota</taxon>
        <taxon>Pezizomycotina</taxon>
        <taxon>Dothideomycetes</taxon>
        <taxon>Pleosporomycetidae</taxon>
        <taxon>Pleosporales</taxon>
        <taxon>Melanommataceae</taxon>
        <taxon>Melanomma</taxon>
    </lineage>
</organism>
<name>A0A6A6XVT4_9PLEO</name>
<evidence type="ECO:0000313" key="1">
    <source>
        <dbReference type="EMBL" id="KAF2800656.1"/>
    </source>
</evidence>
<protein>
    <submittedName>
        <fullName evidence="1">Uncharacterized protein</fullName>
    </submittedName>
</protein>
<dbReference type="Proteomes" id="UP000799757">
    <property type="component" value="Unassembled WGS sequence"/>
</dbReference>
<reference evidence="1" key="1">
    <citation type="journal article" date="2020" name="Stud. Mycol.">
        <title>101 Dothideomycetes genomes: a test case for predicting lifestyles and emergence of pathogens.</title>
        <authorList>
            <person name="Haridas S."/>
            <person name="Albert R."/>
            <person name="Binder M."/>
            <person name="Bloem J."/>
            <person name="Labutti K."/>
            <person name="Salamov A."/>
            <person name="Andreopoulos B."/>
            <person name="Baker S."/>
            <person name="Barry K."/>
            <person name="Bills G."/>
            <person name="Bluhm B."/>
            <person name="Cannon C."/>
            <person name="Castanera R."/>
            <person name="Culley D."/>
            <person name="Daum C."/>
            <person name="Ezra D."/>
            <person name="Gonzalez J."/>
            <person name="Henrissat B."/>
            <person name="Kuo A."/>
            <person name="Liang C."/>
            <person name="Lipzen A."/>
            <person name="Lutzoni F."/>
            <person name="Magnuson J."/>
            <person name="Mondo S."/>
            <person name="Nolan M."/>
            <person name="Ohm R."/>
            <person name="Pangilinan J."/>
            <person name="Park H.-J."/>
            <person name="Ramirez L."/>
            <person name="Alfaro M."/>
            <person name="Sun H."/>
            <person name="Tritt A."/>
            <person name="Yoshinaga Y."/>
            <person name="Zwiers L.-H."/>
            <person name="Turgeon B."/>
            <person name="Goodwin S."/>
            <person name="Spatafora J."/>
            <person name="Crous P."/>
            <person name="Grigoriev I."/>
        </authorList>
    </citation>
    <scope>NUCLEOTIDE SEQUENCE</scope>
    <source>
        <strain evidence="1">CBS 109.77</strain>
    </source>
</reference>
<accession>A0A6A6XVT4</accession>
<gene>
    <name evidence="1" type="ORF">K505DRAFT_141972</name>
</gene>
<dbReference type="EMBL" id="MU001744">
    <property type="protein sequence ID" value="KAF2800656.1"/>
    <property type="molecule type" value="Genomic_DNA"/>
</dbReference>
<keyword evidence="2" id="KW-1185">Reference proteome</keyword>